<dbReference type="SFLD" id="SFLDS00019">
    <property type="entry name" value="Glutathione_Transferase_(cytos"/>
    <property type="match status" value="1"/>
</dbReference>
<dbReference type="FunFam" id="3.40.30.10:FF:000016">
    <property type="entry name" value="Glutathione S-transferase F2"/>
    <property type="match status" value="1"/>
</dbReference>
<gene>
    <name evidence="10" type="ORF">CMV_023340</name>
</gene>
<feature type="domain" description="GST N-terminal" evidence="8">
    <location>
        <begin position="3"/>
        <end position="84"/>
    </location>
</feature>
<evidence type="ECO:0000313" key="10">
    <source>
        <dbReference type="EMBL" id="KAF3950966.1"/>
    </source>
</evidence>
<evidence type="ECO:0000259" key="8">
    <source>
        <dbReference type="PROSITE" id="PS50404"/>
    </source>
</evidence>
<dbReference type="Gene3D" id="1.20.1050.10">
    <property type="match status" value="1"/>
</dbReference>
<dbReference type="PROSITE" id="PS50404">
    <property type="entry name" value="GST_NTER"/>
    <property type="match status" value="1"/>
</dbReference>
<dbReference type="SFLD" id="SFLDG01154">
    <property type="entry name" value="Main.5:_Phi-like"/>
    <property type="match status" value="1"/>
</dbReference>
<dbReference type="SUPFAM" id="SSF52833">
    <property type="entry name" value="Thioredoxin-like"/>
    <property type="match status" value="1"/>
</dbReference>
<dbReference type="Gene3D" id="3.40.30.10">
    <property type="entry name" value="Glutaredoxin"/>
    <property type="match status" value="1"/>
</dbReference>
<evidence type="ECO:0000313" key="11">
    <source>
        <dbReference type="Proteomes" id="UP000737018"/>
    </source>
</evidence>
<dbReference type="CDD" id="cd03053">
    <property type="entry name" value="GST_N_Phi"/>
    <property type="match status" value="1"/>
</dbReference>
<dbReference type="FunFam" id="1.20.1050.10:FF:000004">
    <property type="entry name" value="Glutathione S-transferase F2"/>
    <property type="match status" value="1"/>
</dbReference>
<dbReference type="PANTHER" id="PTHR43900:SF96">
    <property type="entry name" value="GLUTATHIONE TRANSFERASE"/>
    <property type="match status" value="1"/>
</dbReference>
<protein>
    <recommendedName>
        <fullName evidence="3">glutathione transferase</fullName>
        <ecNumber evidence="3">2.5.1.18</ecNumber>
    </recommendedName>
</protein>
<dbReference type="Proteomes" id="UP000737018">
    <property type="component" value="Unassembled WGS sequence"/>
</dbReference>
<comment type="similarity">
    <text evidence="2">Belongs to the GST superfamily. Phi family.</text>
</comment>
<dbReference type="PROSITE" id="PS50405">
    <property type="entry name" value="GST_CTER"/>
    <property type="match status" value="1"/>
</dbReference>
<dbReference type="InterPro" id="IPR034347">
    <property type="entry name" value="GST_Phi_C"/>
</dbReference>
<dbReference type="SUPFAM" id="SSF47616">
    <property type="entry name" value="GST C-terminal domain-like"/>
    <property type="match status" value="1"/>
</dbReference>
<dbReference type="GO" id="GO:0009407">
    <property type="term" value="P:toxin catabolic process"/>
    <property type="evidence" value="ECO:0007669"/>
    <property type="project" value="UniProtKB-ARBA"/>
</dbReference>
<dbReference type="CDD" id="cd03187">
    <property type="entry name" value="GST_C_Phi"/>
    <property type="match status" value="1"/>
</dbReference>
<dbReference type="SFLD" id="SFLDG00358">
    <property type="entry name" value="Main_(cytGST)"/>
    <property type="match status" value="1"/>
</dbReference>
<name>A0A8J4VJH7_9ROSI</name>
<evidence type="ECO:0000256" key="2">
    <source>
        <dbReference type="ARBA" id="ARBA00010128"/>
    </source>
</evidence>
<evidence type="ECO:0000256" key="3">
    <source>
        <dbReference type="ARBA" id="ARBA00012452"/>
    </source>
</evidence>
<accession>A0A8J4VJH7</accession>
<evidence type="ECO:0000256" key="1">
    <source>
        <dbReference type="ARBA" id="ARBA00004514"/>
    </source>
</evidence>
<dbReference type="Pfam" id="PF00043">
    <property type="entry name" value="GST_C"/>
    <property type="match status" value="1"/>
</dbReference>
<comment type="subcellular location">
    <subcellularLocation>
        <location evidence="1">Cytoplasm</location>
        <location evidence="1">Cytosol</location>
    </subcellularLocation>
</comment>
<dbReference type="InterPro" id="IPR036249">
    <property type="entry name" value="Thioredoxin-like_sf"/>
</dbReference>
<feature type="domain" description="GST C-terminal" evidence="9">
    <location>
        <begin position="92"/>
        <end position="218"/>
    </location>
</feature>
<dbReference type="InterPro" id="IPR036282">
    <property type="entry name" value="Glutathione-S-Trfase_C_sf"/>
</dbReference>
<evidence type="ECO:0000256" key="4">
    <source>
        <dbReference type="ARBA" id="ARBA00022490"/>
    </source>
</evidence>
<evidence type="ECO:0000256" key="6">
    <source>
        <dbReference type="ARBA" id="ARBA00022679"/>
    </source>
</evidence>
<keyword evidence="4" id="KW-0963">Cytoplasm</keyword>
<dbReference type="PANTHER" id="PTHR43900">
    <property type="entry name" value="GLUTATHIONE S-TRANSFERASE RHO"/>
    <property type="match status" value="1"/>
</dbReference>
<keyword evidence="6" id="KW-0808">Transferase</keyword>
<evidence type="ECO:0000256" key="7">
    <source>
        <dbReference type="ARBA" id="ARBA00047960"/>
    </source>
</evidence>
<evidence type="ECO:0000259" key="9">
    <source>
        <dbReference type="PROSITE" id="PS50405"/>
    </source>
</evidence>
<evidence type="ECO:0000256" key="5">
    <source>
        <dbReference type="ARBA" id="ARBA00022575"/>
    </source>
</evidence>
<keyword evidence="11" id="KW-1185">Reference proteome</keyword>
<organism evidence="10 11">
    <name type="scientific">Castanea mollissima</name>
    <name type="common">Chinese chestnut</name>
    <dbReference type="NCBI Taxonomy" id="60419"/>
    <lineage>
        <taxon>Eukaryota</taxon>
        <taxon>Viridiplantae</taxon>
        <taxon>Streptophyta</taxon>
        <taxon>Embryophyta</taxon>
        <taxon>Tracheophyta</taxon>
        <taxon>Spermatophyta</taxon>
        <taxon>Magnoliopsida</taxon>
        <taxon>eudicotyledons</taxon>
        <taxon>Gunneridae</taxon>
        <taxon>Pentapetalae</taxon>
        <taxon>rosids</taxon>
        <taxon>fabids</taxon>
        <taxon>Fagales</taxon>
        <taxon>Fagaceae</taxon>
        <taxon>Castanea</taxon>
    </lineage>
</organism>
<dbReference type="InterPro" id="IPR004045">
    <property type="entry name" value="Glutathione_S-Trfase_N"/>
</dbReference>
<comment type="caution">
    <text evidence="10">The sequence shown here is derived from an EMBL/GenBank/DDBJ whole genome shotgun (WGS) entry which is preliminary data.</text>
</comment>
<dbReference type="AlphaFoldDB" id="A0A8J4VJH7"/>
<dbReference type="GO" id="GO:0043295">
    <property type="term" value="F:glutathione binding"/>
    <property type="evidence" value="ECO:0007669"/>
    <property type="project" value="TreeGrafter"/>
</dbReference>
<proteinExistence type="inferred from homology"/>
<dbReference type="GO" id="GO:0004364">
    <property type="term" value="F:glutathione transferase activity"/>
    <property type="evidence" value="ECO:0007669"/>
    <property type="project" value="UniProtKB-EC"/>
</dbReference>
<comment type="catalytic activity">
    <reaction evidence="7">
        <text>RX + glutathione = an S-substituted glutathione + a halide anion + H(+)</text>
        <dbReference type="Rhea" id="RHEA:16437"/>
        <dbReference type="ChEBI" id="CHEBI:15378"/>
        <dbReference type="ChEBI" id="CHEBI:16042"/>
        <dbReference type="ChEBI" id="CHEBI:17792"/>
        <dbReference type="ChEBI" id="CHEBI:57925"/>
        <dbReference type="ChEBI" id="CHEBI:90779"/>
        <dbReference type="EC" id="2.5.1.18"/>
    </reaction>
</comment>
<dbReference type="EC" id="2.5.1.18" evidence="3"/>
<dbReference type="Pfam" id="PF02798">
    <property type="entry name" value="GST_N"/>
    <property type="match status" value="1"/>
</dbReference>
<sequence length="218" mass="24648">MATPVKVYGPPMSTAVSRVLACLYEKNVEFELISINMSKGEHKKPEFLKLQPFGQVPAFEDESISIFESRAICRYICDKYADKGNKGLYGTNPLAKASIDQWIEAEGQSFNPPSSTLVFQLAFAPRMNIKQDKVLIRQNEEKLSKVLDIYEKRLGEARFLAGDEFSLADLSHLPNTQYLVSGTDKGNLFTSRENVGRWWDEISSRDSWKKVVDLQKGA</sequence>
<reference evidence="10" key="1">
    <citation type="submission" date="2020-03" db="EMBL/GenBank/DDBJ databases">
        <title>Castanea mollissima Vanexum genome sequencing.</title>
        <authorList>
            <person name="Staton M."/>
        </authorList>
    </citation>
    <scope>NUCLEOTIDE SEQUENCE</scope>
    <source>
        <tissue evidence="10">Leaf</tissue>
    </source>
</reference>
<dbReference type="GO" id="GO:0005829">
    <property type="term" value="C:cytosol"/>
    <property type="evidence" value="ECO:0007669"/>
    <property type="project" value="UniProtKB-SubCell"/>
</dbReference>
<dbReference type="InterPro" id="IPR040079">
    <property type="entry name" value="Glutathione_S-Trfase"/>
</dbReference>
<dbReference type="InterPro" id="IPR004046">
    <property type="entry name" value="GST_C"/>
</dbReference>
<dbReference type="GO" id="GO:0006749">
    <property type="term" value="P:glutathione metabolic process"/>
    <property type="evidence" value="ECO:0007669"/>
    <property type="project" value="TreeGrafter"/>
</dbReference>
<dbReference type="EMBL" id="JRKL02005185">
    <property type="protein sequence ID" value="KAF3950966.1"/>
    <property type="molecule type" value="Genomic_DNA"/>
</dbReference>
<keyword evidence="5" id="KW-0216">Detoxification</keyword>
<dbReference type="OrthoDB" id="422574at2759"/>
<dbReference type="InterPro" id="IPR010987">
    <property type="entry name" value="Glutathione-S-Trfase_C-like"/>
</dbReference>